<feature type="transmembrane region" description="Helical" evidence="1">
    <location>
        <begin position="121"/>
        <end position="144"/>
    </location>
</feature>
<dbReference type="STRING" id="1640674.SAMN05216323_105122"/>
<evidence type="ECO:0000256" key="1">
    <source>
        <dbReference type="SAM" id="Phobius"/>
    </source>
</evidence>
<evidence type="ECO:0000313" key="2">
    <source>
        <dbReference type="EMBL" id="SDC78804.1"/>
    </source>
</evidence>
<proteinExistence type="predicted"/>
<name>A0A1G6PGY8_9BACT</name>
<dbReference type="EMBL" id="FMYP01000051">
    <property type="protein sequence ID" value="SDC78804.1"/>
    <property type="molecule type" value="Genomic_DNA"/>
</dbReference>
<dbReference type="AlphaFoldDB" id="A0A1G6PGY8"/>
<accession>A0A1G6PGY8</accession>
<keyword evidence="1" id="KW-0472">Membrane</keyword>
<dbReference type="PANTHER" id="PTHR42709">
    <property type="entry name" value="ALKALINE PHOSPHATASE LIKE PROTEIN"/>
    <property type="match status" value="1"/>
</dbReference>
<protein>
    <submittedName>
        <fullName evidence="2">Membrane protein YqaA, SNARE-associated domain</fullName>
    </submittedName>
</protein>
<gene>
    <name evidence="2" type="ORF">SAMN05216323_105122</name>
</gene>
<dbReference type="Proteomes" id="UP000199452">
    <property type="component" value="Unassembled WGS sequence"/>
</dbReference>
<dbReference type="InterPro" id="IPR051311">
    <property type="entry name" value="DedA_domain"/>
</dbReference>
<dbReference type="PANTHER" id="PTHR42709:SF4">
    <property type="entry name" value="INNER MEMBRANE PROTEIN YQAA"/>
    <property type="match status" value="1"/>
</dbReference>
<feature type="transmembrane region" description="Helical" evidence="1">
    <location>
        <begin position="6"/>
        <end position="24"/>
    </location>
</feature>
<dbReference type="OrthoDB" id="9814483at2"/>
<dbReference type="RefSeq" id="WP_092439541.1">
    <property type="nucleotide sequence ID" value="NZ_FMYP01000051.1"/>
</dbReference>
<sequence length="145" mass="15964">MIGIYSYLSLFAVSFGAATVLPMGSEPLFGYLLVAGGSPFMLVLVATLGNWLGGLTTYWLGFLGKWKTLTKYFGVDEAKAEKWRGIIAKRGPWFAILCWLPLVGDLIALALGLVRANLFQVAVFMLVGKFFRYALLAAAMWHYAN</sequence>
<reference evidence="2 3" key="1">
    <citation type="submission" date="2016-09" db="EMBL/GenBank/DDBJ databases">
        <authorList>
            <person name="Capua I."/>
            <person name="De Benedictis P."/>
            <person name="Joannis T."/>
            <person name="Lombin L.H."/>
            <person name="Cattoli G."/>
        </authorList>
    </citation>
    <scope>NUCLEOTIDE SEQUENCE [LARGE SCALE GENOMIC DNA]</scope>
    <source>
        <strain evidence="2 3">A7P-90m</strain>
    </source>
</reference>
<keyword evidence="1" id="KW-1133">Transmembrane helix</keyword>
<feature type="transmembrane region" description="Helical" evidence="1">
    <location>
        <begin position="93"/>
        <end position="114"/>
    </location>
</feature>
<organism evidence="2 3">
    <name type="scientific">Williamwhitmania taraxaci</name>
    <dbReference type="NCBI Taxonomy" id="1640674"/>
    <lineage>
        <taxon>Bacteria</taxon>
        <taxon>Pseudomonadati</taxon>
        <taxon>Bacteroidota</taxon>
        <taxon>Bacteroidia</taxon>
        <taxon>Bacteroidales</taxon>
        <taxon>Williamwhitmaniaceae</taxon>
        <taxon>Williamwhitmania</taxon>
    </lineage>
</organism>
<keyword evidence="3" id="KW-1185">Reference proteome</keyword>
<evidence type="ECO:0000313" key="3">
    <source>
        <dbReference type="Proteomes" id="UP000199452"/>
    </source>
</evidence>
<feature type="transmembrane region" description="Helical" evidence="1">
    <location>
        <begin position="31"/>
        <end position="52"/>
    </location>
</feature>
<keyword evidence="1" id="KW-0812">Transmembrane</keyword>